<reference evidence="6" key="1">
    <citation type="journal article" date="2019" name="Int. J. Syst. Evol. Microbiol.">
        <title>The Global Catalogue of Microorganisms (GCM) 10K type strain sequencing project: providing services to taxonomists for standard genome sequencing and annotation.</title>
        <authorList>
            <consortium name="The Broad Institute Genomics Platform"/>
            <consortium name="The Broad Institute Genome Sequencing Center for Infectious Disease"/>
            <person name="Wu L."/>
            <person name="Ma J."/>
        </authorList>
    </citation>
    <scope>NUCLEOTIDE SEQUENCE [LARGE SCALE GENOMIC DNA]</scope>
    <source>
        <strain evidence="6">CCM 8896</strain>
    </source>
</reference>
<protein>
    <submittedName>
        <fullName evidence="5">MarR family winged helix-turn-helix transcriptional regulator</fullName>
    </submittedName>
</protein>
<evidence type="ECO:0000256" key="1">
    <source>
        <dbReference type="ARBA" id="ARBA00023015"/>
    </source>
</evidence>
<keyword evidence="3" id="KW-0804">Transcription</keyword>
<evidence type="ECO:0000313" key="6">
    <source>
        <dbReference type="Proteomes" id="UP001597267"/>
    </source>
</evidence>
<dbReference type="InterPro" id="IPR023187">
    <property type="entry name" value="Tscrpt_reg_MarR-type_CS"/>
</dbReference>
<dbReference type="Pfam" id="PF01047">
    <property type="entry name" value="MarR"/>
    <property type="match status" value="1"/>
</dbReference>
<dbReference type="SMART" id="SM00347">
    <property type="entry name" value="HTH_MARR"/>
    <property type="match status" value="1"/>
</dbReference>
<name>A0ABW4J3C9_9LACO</name>
<dbReference type="SUPFAM" id="SSF46785">
    <property type="entry name" value="Winged helix' DNA-binding domain"/>
    <property type="match status" value="1"/>
</dbReference>
<dbReference type="InterPro" id="IPR036388">
    <property type="entry name" value="WH-like_DNA-bd_sf"/>
</dbReference>
<dbReference type="Proteomes" id="UP001597267">
    <property type="component" value="Unassembled WGS sequence"/>
</dbReference>
<keyword evidence="1" id="KW-0805">Transcription regulation</keyword>
<dbReference type="InterPro" id="IPR036390">
    <property type="entry name" value="WH_DNA-bd_sf"/>
</dbReference>
<comment type="caution">
    <text evidence="5">The sequence shown here is derived from an EMBL/GenBank/DDBJ whole genome shotgun (WGS) entry which is preliminary data.</text>
</comment>
<organism evidence="5 6">
    <name type="scientific">Agrilactobacillus yilanensis</name>
    <dbReference type="NCBI Taxonomy" id="2485997"/>
    <lineage>
        <taxon>Bacteria</taxon>
        <taxon>Bacillati</taxon>
        <taxon>Bacillota</taxon>
        <taxon>Bacilli</taxon>
        <taxon>Lactobacillales</taxon>
        <taxon>Lactobacillaceae</taxon>
        <taxon>Agrilactobacillus</taxon>
    </lineage>
</organism>
<feature type="domain" description="HTH marR-type" evidence="4">
    <location>
        <begin position="1"/>
        <end position="142"/>
    </location>
</feature>
<dbReference type="InterPro" id="IPR000835">
    <property type="entry name" value="HTH_MarR-typ"/>
</dbReference>
<sequence length="160" mass="18009">MSNDDVLFSEVFVTVAQMMHRGLKQDELGVSGLNALILMTVYTTPNITMSELATNVGISRAQLSRMIGNLEQDGFIKRHHNEANRRIVNVQQTQAGDALVQKHIQLSIETIQQWLNKLEPEDHQALVMHLNGIYQLLKKAEVIGQGTDQQTAVNYRASER</sequence>
<evidence type="ECO:0000259" key="4">
    <source>
        <dbReference type="PROSITE" id="PS50995"/>
    </source>
</evidence>
<dbReference type="PROSITE" id="PS50995">
    <property type="entry name" value="HTH_MARR_2"/>
    <property type="match status" value="1"/>
</dbReference>
<dbReference type="PANTHER" id="PTHR42756:SF1">
    <property type="entry name" value="TRANSCRIPTIONAL REPRESSOR OF EMRAB OPERON"/>
    <property type="match status" value="1"/>
</dbReference>
<keyword evidence="6" id="KW-1185">Reference proteome</keyword>
<keyword evidence="2" id="KW-0238">DNA-binding</keyword>
<dbReference type="Gene3D" id="1.10.10.10">
    <property type="entry name" value="Winged helix-like DNA-binding domain superfamily/Winged helix DNA-binding domain"/>
    <property type="match status" value="1"/>
</dbReference>
<evidence type="ECO:0000313" key="5">
    <source>
        <dbReference type="EMBL" id="MFD1670697.1"/>
    </source>
</evidence>
<dbReference type="PRINTS" id="PR00598">
    <property type="entry name" value="HTHMARR"/>
</dbReference>
<dbReference type="PANTHER" id="PTHR42756">
    <property type="entry name" value="TRANSCRIPTIONAL REGULATOR, MARR"/>
    <property type="match status" value="1"/>
</dbReference>
<dbReference type="PROSITE" id="PS01117">
    <property type="entry name" value="HTH_MARR_1"/>
    <property type="match status" value="1"/>
</dbReference>
<evidence type="ECO:0000256" key="3">
    <source>
        <dbReference type="ARBA" id="ARBA00023163"/>
    </source>
</evidence>
<proteinExistence type="predicted"/>
<accession>A0ABW4J3C9</accession>
<dbReference type="EMBL" id="JBHTOP010000002">
    <property type="protein sequence ID" value="MFD1670697.1"/>
    <property type="molecule type" value="Genomic_DNA"/>
</dbReference>
<dbReference type="RefSeq" id="WP_125712378.1">
    <property type="nucleotide sequence ID" value="NZ_JBHTOP010000002.1"/>
</dbReference>
<evidence type="ECO:0000256" key="2">
    <source>
        <dbReference type="ARBA" id="ARBA00023125"/>
    </source>
</evidence>
<gene>
    <name evidence="5" type="ORF">ACFQ5M_01160</name>
</gene>